<dbReference type="AlphaFoldDB" id="A0A285TJN5"/>
<dbReference type="RefSeq" id="WP_097074795.1">
    <property type="nucleotide sequence ID" value="NZ_OBMQ01000014.1"/>
</dbReference>
<evidence type="ECO:0008006" key="3">
    <source>
        <dbReference type="Google" id="ProtNLM"/>
    </source>
</evidence>
<accession>A0A285TJN5</accession>
<dbReference type="EMBL" id="OBMQ01000014">
    <property type="protein sequence ID" value="SOC22601.1"/>
    <property type="molecule type" value="Genomic_DNA"/>
</dbReference>
<dbReference type="Proteomes" id="UP000219636">
    <property type="component" value="Unassembled WGS sequence"/>
</dbReference>
<proteinExistence type="predicted"/>
<evidence type="ECO:0000313" key="1">
    <source>
        <dbReference type="EMBL" id="SOC22601.1"/>
    </source>
</evidence>
<organism evidence="1 2">
    <name type="scientific">Ureibacillus xyleni</name>
    <dbReference type="NCBI Taxonomy" id="614648"/>
    <lineage>
        <taxon>Bacteria</taxon>
        <taxon>Bacillati</taxon>
        <taxon>Bacillota</taxon>
        <taxon>Bacilli</taxon>
        <taxon>Bacillales</taxon>
        <taxon>Caryophanaceae</taxon>
        <taxon>Ureibacillus</taxon>
    </lineage>
</organism>
<evidence type="ECO:0000313" key="2">
    <source>
        <dbReference type="Proteomes" id="UP000219636"/>
    </source>
</evidence>
<protein>
    <recommendedName>
        <fullName evidence="3">Group-specific protein</fullName>
    </recommendedName>
</protein>
<sequence>METVIKNESIKSFQSTIRKTEKALAQMTEKSANTNLIKKRLKAFNIGLAVLETLWNDIPHHYTQEEIEEARNVLAGLLPSIETIYRKSKVGSPQKTLLERRIKAMELAVEEIDRHIKPCK</sequence>
<keyword evidence="2" id="KW-1185">Reference proteome</keyword>
<reference evidence="2" key="1">
    <citation type="submission" date="2017-08" db="EMBL/GenBank/DDBJ databases">
        <authorList>
            <person name="Varghese N."/>
            <person name="Submissions S."/>
        </authorList>
    </citation>
    <scope>NUCLEOTIDE SEQUENCE [LARGE SCALE GENOMIC DNA]</scope>
    <source>
        <strain evidence="2">JC22</strain>
    </source>
</reference>
<gene>
    <name evidence="1" type="ORF">SAMN05880501_11459</name>
</gene>
<dbReference type="OrthoDB" id="2313808at2"/>
<name>A0A285TJN5_9BACL</name>